<dbReference type="AlphaFoldDB" id="A0AAE1A5Z2"/>
<dbReference type="EMBL" id="JAWDGP010002576">
    <property type="protein sequence ID" value="KAK3781894.1"/>
    <property type="molecule type" value="Genomic_DNA"/>
</dbReference>
<comment type="caution">
    <text evidence="2">The sequence shown here is derived from an EMBL/GenBank/DDBJ whole genome shotgun (WGS) entry which is preliminary data.</text>
</comment>
<feature type="compositionally biased region" description="Basic and acidic residues" evidence="1">
    <location>
        <begin position="76"/>
        <end position="88"/>
    </location>
</feature>
<keyword evidence="3" id="KW-1185">Reference proteome</keyword>
<evidence type="ECO:0000256" key="1">
    <source>
        <dbReference type="SAM" id="MobiDB-lite"/>
    </source>
</evidence>
<organism evidence="2 3">
    <name type="scientific">Elysia crispata</name>
    <name type="common">lettuce slug</name>
    <dbReference type="NCBI Taxonomy" id="231223"/>
    <lineage>
        <taxon>Eukaryota</taxon>
        <taxon>Metazoa</taxon>
        <taxon>Spiralia</taxon>
        <taxon>Lophotrochozoa</taxon>
        <taxon>Mollusca</taxon>
        <taxon>Gastropoda</taxon>
        <taxon>Heterobranchia</taxon>
        <taxon>Euthyneura</taxon>
        <taxon>Panpulmonata</taxon>
        <taxon>Sacoglossa</taxon>
        <taxon>Placobranchoidea</taxon>
        <taxon>Plakobranchidae</taxon>
        <taxon>Elysia</taxon>
    </lineage>
</organism>
<reference evidence="2" key="1">
    <citation type="journal article" date="2023" name="G3 (Bethesda)">
        <title>A reference genome for the long-term kleptoplast-retaining sea slug Elysia crispata morphotype clarki.</title>
        <authorList>
            <person name="Eastman K.E."/>
            <person name="Pendleton A.L."/>
            <person name="Shaikh M.A."/>
            <person name="Suttiyut T."/>
            <person name="Ogas R."/>
            <person name="Tomko P."/>
            <person name="Gavelis G."/>
            <person name="Widhalm J.R."/>
            <person name="Wisecaver J.H."/>
        </authorList>
    </citation>
    <scope>NUCLEOTIDE SEQUENCE</scope>
    <source>
        <strain evidence="2">ECLA1</strain>
    </source>
</reference>
<dbReference type="Proteomes" id="UP001283361">
    <property type="component" value="Unassembled WGS sequence"/>
</dbReference>
<evidence type="ECO:0000313" key="2">
    <source>
        <dbReference type="EMBL" id="KAK3781894.1"/>
    </source>
</evidence>
<gene>
    <name evidence="2" type="ORF">RRG08_020585</name>
</gene>
<evidence type="ECO:0000313" key="3">
    <source>
        <dbReference type="Proteomes" id="UP001283361"/>
    </source>
</evidence>
<name>A0AAE1A5Z2_9GAST</name>
<accession>A0AAE1A5Z2</accession>
<sequence length="88" mass="10226">MVWAAGRFPGEQYQNIGITGASIHLIDQFQMGSIFWKVLLVATDVWICHTNLRYRKAQETRVKRDVNQPIKKRHKDISGYDAETKRGH</sequence>
<proteinExistence type="predicted"/>
<feature type="region of interest" description="Disordered" evidence="1">
    <location>
        <begin position="63"/>
        <end position="88"/>
    </location>
</feature>
<protein>
    <submittedName>
        <fullName evidence="2">Uncharacterized protein</fullName>
    </submittedName>
</protein>